<dbReference type="EMBL" id="BAABFO010000001">
    <property type="protein sequence ID" value="GAA4323451.1"/>
    <property type="molecule type" value="Genomic_DNA"/>
</dbReference>
<dbReference type="PANTHER" id="PTHR48081">
    <property type="entry name" value="AB HYDROLASE SUPERFAMILY PROTEIN C4A8.06C"/>
    <property type="match status" value="1"/>
</dbReference>
<dbReference type="Gene3D" id="3.40.50.1820">
    <property type="entry name" value="alpha/beta hydrolase"/>
    <property type="match status" value="1"/>
</dbReference>
<dbReference type="Proteomes" id="UP001501671">
    <property type="component" value="Unassembled WGS sequence"/>
</dbReference>
<evidence type="ECO:0000313" key="5">
    <source>
        <dbReference type="Proteomes" id="UP001501671"/>
    </source>
</evidence>
<comment type="similarity">
    <text evidence="1">Belongs to the 'GDXG' lipolytic enzyme family.</text>
</comment>
<accession>A0ABP8GFG7</accession>
<sequence length="326" mass="35715">MQDPAATPDWTARRLDPSAQALIDQARSLGLPPVHAIPVVQARENSRRARELQQPEAPAVRHVADHVVDRDTAPLRVRHYRARDTAQPQPCLVYFHGGGFIQGDLESHDVFCRQLSVTLDASVIAVDYRLAPEHPFPAAVTDAVDAVSWAFRHALPLGIDPERLAVGGDSAGANLATVAALTLAGLAPPIVAQLLLYPVADQSRDHPSRTECAEGYVLTRRALDYYASLYFTDAAQRRDWRASPLLCPDLSRLPPTLVVTAGFDPLRDEGQAYARRMAKAGVRVDHYCYDGQIHGFATRSKDVPEALDAIARSARFLRARWGTAPT</sequence>
<name>A0ABP8GFG7_9BURK</name>
<evidence type="ECO:0000259" key="3">
    <source>
        <dbReference type="Pfam" id="PF07859"/>
    </source>
</evidence>
<gene>
    <name evidence="4" type="ORF">GCM10023144_04300</name>
</gene>
<dbReference type="InterPro" id="IPR013094">
    <property type="entry name" value="AB_hydrolase_3"/>
</dbReference>
<comment type="caution">
    <text evidence="4">The sequence shown here is derived from an EMBL/GenBank/DDBJ whole genome shotgun (WGS) entry which is preliminary data.</text>
</comment>
<protein>
    <submittedName>
        <fullName evidence="4">Alpha/beta hydrolase</fullName>
    </submittedName>
</protein>
<dbReference type="GO" id="GO:0016787">
    <property type="term" value="F:hydrolase activity"/>
    <property type="evidence" value="ECO:0007669"/>
    <property type="project" value="UniProtKB-KW"/>
</dbReference>
<dbReference type="PROSITE" id="PS01173">
    <property type="entry name" value="LIPASE_GDXG_HIS"/>
    <property type="match status" value="1"/>
</dbReference>
<keyword evidence="2 4" id="KW-0378">Hydrolase</keyword>
<dbReference type="InterPro" id="IPR050300">
    <property type="entry name" value="GDXG_lipolytic_enzyme"/>
</dbReference>
<dbReference type="PANTHER" id="PTHR48081:SF8">
    <property type="entry name" value="ALPHA_BETA HYDROLASE FOLD-3 DOMAIN-CONTAINING PROTEIN-RELATED"/>
    <property type="match status" value="1"/>
</dbReference>
<evidence type="ECO:0000256" key="1">
    <source>
        <dbReference type="ARBA" id="ARBA00010515"/>
    </source>
</evidence>
<dbReference type="SUPFAM" id="SSF53474">
    <property type="entry name" value="alpha/beta-Hydrolases"/>
    <property type="match status" value="1"/>
</dbReference>
<dbReference type="Pfam" id="PF07859">
    <property type="entry name" value="Abhydrolase_3"/>
    <property type="match status" value="1"/>
</dbReference>
<dbReference type="InterPro" id="IPR029058">
    <property type="entry name" value="AB_hydrolase_fold"/>
</dbReference>
<evidence type="ECO:0000256" key="2">
    <source>
        <dbReference type="ARBA" id="ARBA00022801"/>
    </source>
</evidence>
<reference evidence="5" key="1">
    <citation type="journal article" date="2019" name="Int. J. Syst. Evol. Microbiol.">
        <title>The Global Catalogue of Microorganisms (GCM) 10K type strain sequencing project: providing services to taxonomists for standard genome sequencing and annotation.</title>
        <authorList>
            <consortium name="The Broad Institute Genomics Platform"/>
            <consortium name="The Broad Institute Genome Sequencing Center for Infectious Disease"/>
            <person name="Wu L."/>
            <person name="Ma J."/>
        </authorList>
    </citation>
    <scope>NUCLEOTIDE SEQUENCE [LARGE SCALE GENOMIC DNA]</scope>
    <source>
        <strain evidence="5">JCM 17666</strain>
    </source>
</reference>
<feature type="domain" description="Alpha/beta hydrolase fold-3" evidence="3">
    <location>
        <begin position="92"/>
        <end position="297"/>
    </location>
</feature>
<keyword evidence="5" id="KW-1185">Reference proteome</keyword>
<organism evidence="4 5">
    <name type="scientific">Pigmentiphaga soli</name>
    <dbReference type="NCBI Taxonomy" id="1007095"/>
    <lineage>
        <taxon>Bacteria</taxon>
        <taxon>Pseudomonadati</taxon>
        <taxon>Pseudomonadota</taxon>
        <taxon>Betaproteobacteria</taxon>
        <taxon>Burkholderiales</taxon>
        <taxon>Alcaligenaceae</taxon>
        <taxon>Pigmentiphaga</taxon>
    </lineage>
</organism>
<evidence type="ECO:0000313" key="4">
    <source>
        <dbReference type="EMBL" id="GAA4323451.1"/>
    </source>
</evidence>
<dbReference type="InterPro" id="IPR002168">
    <property type="entry name" value="Lipase_GDXG_HIS_AS"/>
</dbReference>
<dbReference type="RefSeq" id="WP_345245832.1">
    <property type="nucleotide sequence ID" value="NZ_BAABFO010000001.1"/>
</dbReference>
<proteinExistence type="inferred from homology"/>